<evidence type="ECO:0000313" key="3">
    <source>
        <dbReference type="Proteomes" id="UP000765509"/>
    </source>
</evidence>
<comment type="caution">
    <text evidence="2">The sequence shown here is derived from an EMBL/GenBank/DDBJ whole genome shotgun (WGS) entry which is preliminary data.</text>
</comment>
<name>A0A9Q3CAS2_9BASI</name>
<gene>
    <name evidence="2" type="ORF">O181_020139</name>
</gene>
<dbReference type="Proteomes" id="UP000765509">
    <property type="component" value="Unassembled WGS sequence"/>
</dbReference>
<protein>
    <submittedName>
        <fullName evidence="2">Uncharacterized protein</fullName>
    </submittedName>
</protein>
<reference evidence="2" key="1">
    <citation type="submission" date="2021-03" db="EMBL/GenBank/DDBJ databases">
        <title>Draft genome sequence of rust myrtle Austropuccinia psidii MF-1, a brazilian biotype.</title>
        <authorList>
            <person name="Quecine M.C."/>
            <person name="Pachon D.M.R."/>
            <person name="Bonatelli M.L."/>
            <person name="Correr F.H."/>
            <person name="Franceschini L.M."/>
            <person name="Leite T.F."/>
            <person name="Margarido G.R.A."/>
            <person name="Almeida C.A."/>
            <person name="Ferrarezi J.A."/>
            <person name="Labate C.A."/>
        </authorList>
    </citation>
    <scope>NUCLEOTIDE SEQUENCE</scope>
    <source>
        <strain evidence="2">MF-1</strain>
    </source>
</reference>
<sequence>MLVLLSDKHTRNACLLSNPSDHAAREVPGQDTLARTPLWSTIIKAFPRGNVRWDNKQADGNACGKFTLSLQVSICPPPPRPPSDGPFTPLLGQSLVTYGLQTPKTKPTESPQPDTPVPHMPRKQTPRQSTPSQSGTRLLEDLFSGKQQAIPFIIPTPESSELNLPPFVEPFQHNERTIPGPSHFSKPQVPSQEDAFTCEPEPEEAPTQSKEEPSCKSPLHLFYSSQLSLTPPLTISSSSCYTPSVLIINDTPVRAPPPCPPFLSWRSCPLPPPLSPTMRLGRNLPIYTQTS</sequence>
<dbReference type="AlphaFoldDB" id="A0A9Q3CAS2"/>
<accession>A0A9Q3CAS2</accession>
<feature type="region of interest" description="Disordered" evidence="1">
    <location>
        <begin position="101"/>
        <end position="135"/>
    </location>
</feature>
<evidence type="ECO:0000256" key="1">
    <source>
        <dbReference type="SAM" id="MobiDB-lite"/>
    </source>
</evidence>
<evidence type="ECO:0000313" key="2">
    <source>
        <dbReference type="EMBL" id="MBW0480424.1"/>
    </source>
</evidence>
<feature type="region of interest" description="Disordered" evidence="1">
    <location>
        <begin position="171"/>
        <end position="215"/>
    </location>
</feature>
<organism evidence="2 3">
    <name type="scientific">Austropuccinia psidii MF-1</name>
    <dbReference type="NCBI Taxonomy" id="1389203"/>
    <lineage>
        <taxon>Eukaryota</taxon>
        <taxon>Fungi</taxon>
        <taxon>Dikarya</taxon>
        <taxon>Basidiomycota</taxon>
        <taxon>Pucciniomycotina</taxon>
        <taxon>Pucciniomycetes</taxon>
        <taxon>Pucciniales</taxon>
        <taxon>Sphaerophragmiaceae</taxon>
        <taxon>Austropuccinia</taxon>
    </lineage>
</organism>
<feature type="compositionally biased region" description="Polar residues" evidence="1">
    <location>
        <begin position="101"/>
        <end position="112"/>
    </location>
</feature>
<proteinExistence type="predicted"/>
<dbReference type="EMBL" id="AVOT02005968">
    <property type="protein sequence ID" value="MBW0480424.1"/>
    <property type="molecule type" value="Genomic_DNA"/>
</dbReference>
<feature type="compositionally biased region" description="Polar residues" evidence="1">
    <location>
        <begin position="126"/>
        <end position="135"/>
    </location>
</feature>
<keyword evidence="3" id="KW-1185">Reference proteome</keyword>